<dbReference type="InterPro" id="IPR017946">
    <property type="entry name" value="PLC-like_Pdiesterase_TIM-brl"/>
</dbReference>
<evidence type="ECO:0000259" key="1">
    <source>
        <dbReference type="PROSITE" id="PS51704"/>
    </source>
</evidence>
<dbReference type="AlphaFoldDB" id="A0A926IG02"/>
<dbReference type="InterPro" id="IPR030395">
    <property type="entry name" value="GP_PDE_dom"/>
</dbReference>
<dbReference type="GO" id="GO:0006629">
    <property type="term" value="P:lipid metabolic process"/>
    <property type="evidence" value="ECO:0007669"/>
    <property type="project" value="InterPro"/>
</dbReference>
<accession>A0A926IG02</accession>
<dbReference type="PROSITE" id="PS51704">
    <property type="entry name" value="GP_PDE"/>
    <property type="match status" value="1"/>
</dbReference>
<gene>
    <name evidence="2" type="ORF">H8707_12645</name>
</gene>
<comment type="caution">
    <text evidence="2">The sequence shown here is derived from an EMBL/GenBank/DDBJ whole genome shotgun (WGS) entry which is preliminary data.</text>
</comment>
<dbReference type="Gene3D" id="3.20.20.190">
    <property type="entry name" value="Phosphatidylinositol (PI) phosphodiesterase"/>
    <property type="match status" value="1"/>
</dbReference>
<protein>
    <submittedName>
        <fullName evidence="2">Glycerophosphodiester phosphodiesterase</fullName>
    </submittedName>
</protein>
<dbReference type="PANTHER" id="PTHR46211">
    <property type="entry name" value="GLYCEROPHOSPHORYL DIESTER PHOSPHODIESTERASE"/>
    <property type="match status" value="1"/>
</dbReference>
<reference evidence="2" key="1">
    <citation type="submission" date="2020-08" db="EMBL/GenBank/DDBJ databases">
        <title>Genome public.</title>
        <authorList>
            <person name="Liu C."/>
            <person name="Sun Q."/>
        </authorList>
    </citation>
    <scope>NUCLEOTIDE SEQUENCE</scope>
    <source>
        <strain evidence="2">BX21</strain>
    </source>
</reference>
<evidence type="ECO:0000313" key="3">
    <source>
        <dbReference type="Proteomes" id="UP000601171"/>
    </source>
</evidence>
<sequence>MFYLFGILILYLFLIMPRMINRKDFSHFENRDYAHRGLHKEGNIAPENSILAFELAVKEGYGIELDVQLTKDDIPVVFHDFSLKRMCGLDKKVDELTFAELKNLRLSNSEESIPSLKEVLDLVKGQVPLIIEFKTHNNNSNLCEITAPILDNYNGVYCVESFNPYILMWYKKNRPLIVRGQLSTKFVKKGSKKTNKVLDFTLQNLLFNFITKPDFIAFNHRYKNMLSFKINHCLYKIPTIAYTIQSIEELERNKSNFDLFIFEDFIPIKENG</sequence>
<organism evidence="2 3">
    <name type="scientific">Paratissierella segnis</name>
    <dbReference type="NCBI Taxonomy" id="2763679"/>
    <lineage>
        <taxon>Bacteria</taxon>
        <taxon>Bacillati</taxon>
        <taxon>Bacillota</taxon>
        <taxon>Tissierellia</taxon>
        <taxon>Tissierellales</taxon>
        <taxon>Tissierellaceae</taxon>
        <taxon>Paratissierella</taxon>
    </lineage>
</organism>
<dbReference type="GO" id="GO:0008081">
    <property type="term" value="F:phosphoric diester hydrolase activity"/>
    <property type="evidence" value="ECO:0007669"/>
    <property type="project" value="InterPro"/>
</dbReference>
<keyword evidence="3" id="KW-1185">Reference proteome</keyword>
<dbReference type="Pfam" id="PF03009">
    <property type="entry name" value="GDPD"/>
    <property type="match status" value="1"/>
</dbReference>
<feature type="domain" description="GP-PDE" evidence="1">
    <location>
        <begin position="30"/>
        <end position="272"/>
    </location>
</feature>
<evidence type="ECO:0000313" key="2">
    <source>
        <dbReference type="EMBL" id="MBC8589062.1"/>
    </source>
</evidence>
<dbReference type="PANTHER" id="PTHR46211:SF1">
    <property type="entry name" value="GLYCEROPHOSPHODIESTER PHOSPHODIESTERASE, CYTOPLASMIC"/>
    <property type="match status" value="1"/>
</dbReference>
<dbReference type="RefSeq" id="WP_262430525.1">
    <property type="nucleotide sequence ID" value="NZ_JACRTG010000030.1"/>
</dbReference>
<dbReference type="EMBL" id="JACRTG010000030">
    <property type="protein sequence ID" value="MBC8589062.1"/>
    <property type="molecule type" value="Genomic_DNA"/>
</dbReference>
<dbReference type="Proteomes" id="UP000601171">
    <property type="component" value="Unassembled WGS sequence"/>
</dbReference>
<name>A0A926IG02_9FIRM</name>
<dbReference type="SUPFAM" id="SSF51695">
    <property type="entry name" value="PLC-like phosphodiesterases"/>
    <property type="match status" value="1"/>
</dbReference>
<proteinExistence type="predicted"/>